<protein>
    <submittedName>
        <fullName evidence="1">Uncharacterized protein</fullName>
    </submittedName>
</protein>
<dbReference type="Proteomes" id="UP000235145">
    <property type="component" value="Unassembled WGS sequence"/>
</dbReference>
<name>A0A9R1WC79_LACSA</name>
<gene>
    <name evidence="1" type="ORF">LSAT_V11C200077200</name>
</gene>
<evidence type="ECO:0000313" key="1">
    <source>
        <dbReference type="EMBL" id="KAJ0222526.1"/>
    </source>
</evidence>
<proteinExistence type="predicted"/>
<reference evidence="1 2" key="1">
    <citation type="journal article" date="2017" name="Nat. Commun.">
        <title>Genome assembly with in vitro proximity ligation data and whole-genome triplication in lettuce.</title>
        <authorList>
            <person name="Reyes-Chin-Wo S."/>
            <person name="Wang Z."/>
            <person name="Yang X."/>
            <person name="Kozik A."/>
            <person name="Arikit S."/>
            <person name="Song C."/>
            <person name="Xia L."/>
            <person name="Froenicke L."/>
            <person name="Lavelle D.O."/>
            <person name="Truco M.J."/>
            <person name="Xia R."/>
            <person name="Zhu S."/>
            <person name="Xu C."/>
            <person name="Xu H."/>
            <person name="Xu X."/>
            <person name="Cox K."/>
            <person name="Korf I."/>
            <person name="Meyers B.C."/>
            <person name="Michelmore R.W."/>
        </authorList>
    </citation>
    <scope>NUCLEOTIDE SEQUENCE [LARGE SCALE GENOMIC DNA]</scope>
    <source>
        <strain evidence="2">cv. Salinas</strain>
        <tissue evidence="1">Seedlings</tissue>
    </source>
</reference>
<accession>A0A9R1WC79</accession>
<organism evidence="1 2">
    <name type="scientific">Lactuca sativa</name>
    <name type="common">Garden lettuce</name>
    <dbReference type="NCBI Taxonomy" id="4236"/>
    <lineage>
        <taxon>Eukaryota</taxon>
        <taxon>Viridiplantae</taxon>
        <taxon>Streptophyta</taxon>
        <taxon>Embryophyta</taxon>
        <taxon>Tracheophyta</taxon>
        <taxon>Spermatophyta</taxon>
        <taxon>Magnoliopsida</taxon>
        <taxon>eudicotyledons</taxon>
        <taxon>Gunneridae</taxon>
        <taxon>Pentapetalae</taxon>
        <taxon>asterids</taxon>
        <taxon>campanulids</taxon>
        <taxon>Asterales</taxon>
        <taxon>Asteraceae</taxon>
        <taxon>Cichorioideae</taxon>
        <taxon>Cichorieae</taxon>
        <taxon>Lactucinae</taxon>
        <taxon>Lactuca</taxon>
    </lineage>
</organism>
<sequence>MVGFTGHSVWPIGKILLTFTLEDYRAPYPYNILLGRTGLWKLQAVSSKVHGLLKFHTEEGAATIQNTTPRRTWGLRPAFVRPQPHREGPKA</sequence>
<evidence type="ECO:0000313" key="2">
    <source>
        <dbReference type="Proteomes" id="UP000235145"/>
    </source>
</evidence>
<keyword evidence="2" id="KW-1185">Reference proteome</keyword>
<dbReference type="EMBL" id="NBSK02000002">
    <property type="protein sequence ID" value="KAJ0222526.1"/>
    <property type="molecule type" value="Genomic_DNA"/>
</dbReference>
<comment type="caution">
    <text evidence="1">The sequence shown here is derived from an EMBL/GenBank/DDBJ whole genome shotgun (WGS) entry which is preliminary data.</text>
</comment>
<dbReference type="AlphaFoldDB" id="A0A9R1WC79"/>